<dbReference type="Proteomes" id="UP001341281">
    <property type="component" value="Chromosome 01"/>
</dbReference>
<gene>
    <name evidence="2" type="ORF">U9M48_003336</name>
</gene>
<proteinExistence type="predicted"/>
<feature type="region of interest" description="Disordered" evidence="1">
    <location>
        <begin position="1"/>
        <end position="71"/>
    </location>
</feature>
<reference evidence="2 3" key="1">
    <citation type="submission" date="2024-02" db="EMBL/GenBank/DDBJ databases">
        <title>High-quality chromosome-scale genome assembly of Pensacola bahiagrass (Paspalum notatum Flugge var. saurae).</title>
        <authorList>
            <person name="Vega J.M."/>
            <person name="Podio M."/>
            <person name="Orjuela J."/>
            <person name="Siena L.A."/>
            <person name="Pessino S.C."/>
            <person name="Combes M.C."/>
            <person name="Mariac C."/>
            <person name="Albertini E."/>
            <person name="Pupilli F."/>
            <person name="Ortiz J.P.A."/>
            <person name="Leblanc O."/>
        </authorList>
    </citation>
    <scope>NUCLEOTIDE SEQUENCE [LARGE SCALE GENOMIC DNA]</scope>
    <source>
        <strain evidence="2">R1</strain>
        <tissue evidence="2">Leaf</tissue>
    </source>
</reference>
<dbReference type="EMBL" id="CP144745">
    <property type="protein sequence ID" value="WVZ52260.1"/>
    <property type="molecule type" value="Genomic_DNA"/>
</dbReference>
<dbReference type="AlphaFoldDB" id="A0AAQ3SJU2"/>
<evidence type="ECO:0000313" key="2">
    <source>
        <dbReference type="EMBL" id="WVZ52260.1"/>
    </source>
</evidence>
<keyword evidence="3" id="KW-1185">Reference proteome</keyword>
<evidence type="ECO:0000313" key="3">
    <source>
        <dbReference type="Proteomes" id="UP001341281"/>
    </source>
</evidence>
<feature type="compositionally biased region" description="Polar residues" evidence="1">
    <location>
        <begin position="58"/>
        <end position="71"/>
    </location>
</feature>
<protein>
    <submittedName>
        <fullName evidence="2">Uncharacterized protein</fullName>
    </submittedName>
</protein>
<feature type="compositionally biased region" description="Polar residues" evidence="1">
    <location>
        <begin position="10"/>
        <end position="24"/>
    </location>
</feature>
<sequence>MRSRGRSSPLKGTSSQTPSASSVAPHTPVQPRRSPPSRAPLPWSRGRKKEKIRDQKQVRGTASNNGVQKIN</sequence>
<organism evidence="2 3">
    <name type="scientific">Paspalum notatum var. saurae</name>
    <dbReference type="NCBI Taxonomy" id="547442"/>
    <lineage>
        <taxon>Eukaryota</taxon>
        <taxon>Viridiplantae</taxon>
        <taxon>Streptophyta</taxon>
        <taxon>Embryophyta</taxon>
        <taxon>Tracheophyta</taxon>
        <taxon>Spermatophyta</taxon>
        <taxon>Magnoliopsida</taxon>
        <taxon>Liliopsida</taxon>
        <taxon>Poales</taxon>
        <taxon>Poaceae</taxon>
        <taxon>PACMAD clade</taxon>
        <taxon>Panicoideae</taxon>
        <taxon>Andropogonodae</taxon>
        <taxon>Paspaleae</taxon>
        <taxon>Paspalinae</taxon>
        <taxon>Paspalum</taxon>
    </lineage>
</organism>
<evidence type="ECO:0000256" key="1">
    <source>
        <dbReference type="SAM" id="MobiDB-lite"/>
    </source>
</evidence>
<accession>A0AAQ3SJU2</accession>
<name>A0AAQ3SJU2_PASNO</name>